<comment type="caution">
    <text evidence="1">The sequence shown here is derived from an EMBL/GenBank/DDBJ whole genome shotgun (WGS) entry which is preliminary data.</text>
</comment>
<reference evidence="1 2" key="1">
    <citation type="journal article" date="2024" name="G3 (Bethesda)">
        <title>Genome assembly of Hibiscus sabdariffa L. provides insights into metabolisms of medicinal natural products.</title>
        <authorList>
            <person name="Kim T."/>
        </authorList>
    </citation>
    <scope>NUCLEOTIDE SEQUENCE [LARGE SCALE GENOMIC DNA]</scope>
    <source>
        <strain evidence="1">TK-2024</strain>
        <tissue evidence="1">Old leaves</tissue>
    </source>
</reference>
<proteinExistence type="predicted"/>
<protein>
    <submittedName>
        <fullName evidence="1">Uncharacterized protein</fullName>
    </submittedName>
</protein>
<keyword evidence="2" id="KW-1185">Reference proteome</keyword>
<sequence>MVAVSHASTVVRKVGRGGLVVAVMDGGVVGCFGEWDLKPPRPMRIRATTLAVCSTSKGGLSSRLDKFIPRGMQKPAET</sequence>
<dbReference type="EMBL" id="JBBPBM010000024">
    <property type="protein sequence ID" value="KAK8541581.1"/>
    <property type="molecule type" value="Genomic_DNA"/>
</dbReference>
<gene>
    <name evidence="1" type="ORF">V6N12_014210</name>
</gene>
<evidence type="ECO:0000313" key="2">
    <source>
        <dbReference type="Proteomes" id="UP001472677"/>
    </source>
</evidence>
<accession>A0ABR2DKF5</accession>
<evidence type="ECO:0000313" key="1">
    <source>
        <dbReference type="EMBL" id="KAK8541581.1"/>
    </source>
</evidence>
<name>A0ABR2DKF5_9ROSI</name>
<organism evidence="1 2">
    <name type="scientific">Hibiscus sabdariffa</name>
    <name type="common">roselle</name>
    <dbReference type="NCBI Taxonomy" id="183260"/>
    <lineage>
        <taxon>Eukaryota</taxon>
        <taxon>Viridiplantae</taxon>
        <taxon>Streptophyta</taxon>
        <taxon>Embryophyta</taxon>
        <taxon>Tracheophyta</taxon>
        <taxon>Spermatophyta</taxon>
        <taxon>Magnoliopsida</taxon>
        <taxon>eudicotyledons</taxon>
        <taxon>Gunneridae</taxon>
        <taxon>Pentapetalae</taxon>
        <taxon>rosids</taxon>
        <taxon>malvids</taxon>
        <taxon>Malvales</taxon>
        <taxon>Malvaceae</taxon>
        <taxon>Malvoideae</taxon>
        <taxon>Hibiscus</taxon>
    </lineage>
</organism>
<dbReference type="Proteomes" id="UP001472677">
    <property type="component" value="Unassembled WGS sequence"/>
</dbReference>